<dbReference type="EMBL" id="BOML01000021">
    <property type="protein sequence ID" value="GIE01178.1"/>
    <property type="molecule type" value="Genomic_DNA"/>
</dbReference>
<protein>
    <submittedName>
        <fullName evidence="1">Esterase</fullName>
    </submittedName>
</protein>
<keyword evidence="2" id="KW-1185">Reference proteome</keyword>
<comment type="caution">
    <text evidence="1">The sequence shown here is derived from an EMBL/GenBank/DDBJ whole genome shotgun (WGS) entry which is preliminary data.</text>
</comment>
<dbReference type="Proteomes" id="UP000637628">
    <property type="component" value="Unassembled WGS sequence"/>
</dbReference>
<dbReference type="Pfam" id="PF00756">
    <property type="entry name" value="Esterase"/>
    <property type="match status" value="1"/>
</dbReference>
<dbReference type="InterPro" id="IPR000801">
    <property type="entry name" value="Esterase-like"/>
</dbReference>
<organism evidence="1 2">
    <name type="scientific">Paractinoplanes durhamensis</name>
    <dbReference type="NCBI Taxonomy" id="113563"/>
    <lineage>
        <taxon>Bacteria</taxon>
        <taxon>Bacillati</taxon>
        <taxon>Actinomycetota</taxon>
        <taxon>Actinomycetes</taxon>
        <taxon>Micromonosporales</taxon>
        <taxon>Micromonosporaceae</taxon>
        <taxon>Paractinoplanes</taxon>
    </lineage>
</organism>
<dbReference type="SUPFAM" id="SSF53474">
    <property type="entry name" value="alpha/beta-Hydrolases"/>
    <property type="match status" value="1"/>
</dbReference>
<gene>
    <name evidence="1" type="ORF">Adu01nite_25280</name>
</gene>
<name>A0ABQ3YUE9_9ACTN</name>
<dbReference type="RefSeq" id="WP_203726792.1">
    <property type="nucleotide sequence ID" value="NZ_BAAATX010000025.1"/>
</dbReference>
<dbReference type="InterPro" id="IPR029058">
    <property type="entry name" value="AB_hydrolase_fold"/>
</dbReference>
<evidence type="ECO:0000313" key="2">
    <source>
        <dbReference type="Proteomes" id="UP000637628"/>
    </source>
</evidence>
<sequence length="245" mass="26853">MRHYAVHLESPNGAAGTVAAYGHWGRPLLVFPTEKGSAGEWAEQGMVAAVEHLIDAGRIKLYCVDSFDAGTWSAAHLSLEERARSHAGYESWLLDAVVPHIRAGTGDADIVTAGCSLGAFHALNLAFRRADLFPQALCFSGNYGPGVWNGWGERGDAFYFNSPVDYVANLHGDHLDWLRSRLSLLLVCGQGQWEDTTGALDSTRQMAALLADKSIPHELDVWGPDVPHDWPSWRAQLAHHLPRFC</sequence>
<proteinExistence type="predicted"/>
<accession>A0ABQ3YUE9</accession>
<evidence type="ECO:0000313" key="1">
    <source>
        <dbReference type="EMBL" id="GIE01178.1"/>
    </source>
</evidence>
<dbReference type="Gene3D" id="3.40.50.1820">
    <property type="entry name" value="alpha/beta hydrolase"/>
    <property type="match status" value="1"/>
</dbReference>
<reference evidence="1 2" key="1">
    <citation type="submission" date="2021-01" db="EMBL/GenBank/DDBJ databases">
        <title>Whole genome shotgun sequence of Actinoplanes durhamensis NBRC 14914.</title>
        <authorList>
            <person name="Komaki H."/>
            <person name="Tamura T."/>
        </authorList>
    </citation>
    <scope>NUCLEOTIDE SEQUENCE [LARGE SCALE GENOMIC DNA]</scope>
    <source>
        <strain evidence="1 2">NBRC 14914</strain>
    </source>
</reference>